<dbReference type="STRING" id="3469.A0A4Y7KAP4"/>
<evidence type="ECO:0000313" key="16">
    <source>
        <dbReference type="Proteomes" id="UP000316621"/>
    </source>
</evidence>
<keyword evidence="9" id="KW-0325">Glycoprotein</keyword>
<comment type="subcellular location">
    <subcellularLocation>
        <location evidence="2">Endoplasmic reticulum lumen</location>
    </subcellularLocation>
</comment>
<evidence type="ECO:0000256" key="2">
    <source>
        <dbReference type="ARBA" id="ARBA00004319"/>
    </source>
</evidence>
<accession>A0A4Y7KAP4</accession>
<feature type="chain" id="PRO_5021462689" description="protein disulfide-isomerase" evidence="13">
    <location>
        <begin position="24"/>
        <end position="565"/>
    </location>
</feature>
<keyword evidence="16" id="KW-1185">Reference proteome</keyword>
<keyword evidence="5 13" id="KW-0732">Signal</keyword>
<dbReference type="AlphaFoldDB" id="A0A4Y7KAP4"/>
<evidence type="ECO:0000256" key="5">
    <source>
        <dbReference type="ARBA" id="ARBA00022729"/>
    </source>
</evidence>
<dbReference type="InterPro" id="IPR017937">
    <property type="entry name" value="Thioredoxin_CS"/>
</dbReference>
<dbReference type="Gene3D" id="3.40.30.10">
    <property type="entry name" value="Glutaredoxin"/>
    <property type="match status" value="4"/>
</dbReference>
<dbReference type="Proteomes" id="UP000316621">
    <property type="component" value="Chromosome 7"/>
</dbReference>
<organism evidence="15 16">
    <name type="scientific">Papaver somniferum</name>
    <name type="common">Opium poppy</name>
    <dbReference type="NCBI Taxonomy" id="3469"/>
    <lineage>
        <taxon>Eukaryota</taxon>
        <taxon>Viridiplantae</taxon>
        <taxon>Streptophyta</taxon>
        <taxon>Embryophyta</taxon>
        <taxon>Tracheophyta</taxon>
        <taxon>Spermatophyta</taxon>
        <taxon>Magnoliopsida</taxon>
        <taxon>Ranunculales</taxon>
        <taxon>Papaveraceae</taxon>
        <taxon>Papaveroideae</taxon>
        <taxon>Papaver</taxon>
    </lineage>
</organism>
<feature type="domain" description="Thioredoxin" evidence="14">
    <location>
        <begin position="405"/>
        <end position="528"/>
    </location>
</feature>
<protein>
    <recommendedName>
        <fullName evidence="4">protein disulfide-isomerase</fullName>
        <ecNumber evidence="4">5.3.4.1</ecNumber>
    </recommendedName>
</protein>
<sequence length="565" mass="63860">MANRSLYLVSITFLLLINNFCSANAISNIDDDNEEVEGSNEGQKENSYPIVDEKDVIILKHKNFSKTVKKNRYVMVLFYEPWSKEYEAFLPGYASAATELKGEALLAKVDATEVYALTKKYELEEYPSVLFFIDGVIQKRYLGKKTKDAIVAWVKKKSGPGIYNVTEIEDAKRILNTDDKLVMGFFDSLVGPNCDILAAVSRQEDYINFYQTSSPEVAKIFHIDPDVERPALVMLKKEAEKQVHFNGKFTKLAIAKFVSASKLPLVTRFSKESAQLIFENPVKNQIFLFATSSDSVKFISEFEEAARFFKGKIIFIYVELDGEDVGVALSAFFGVNGRGLMVIAYTGTEDAKKYMFVGKVTLDNIKAFGKDFLEGKLPPFYKSDPIPEIVSLILLFLVDLSVKRPLQISYIHEFTQNDRDVKIVVGKNFDEIVLDESKDVLLEIHAPWCEHCQKLEPTYNELAKQLRGINSIVIAKMDGSTNEHPRVKVEAFPTFFFFRAGNKNSDPITIDGSVSIDEITKYLKEHASIPFKARQKPSSSSPVDVDISKRRKNSDNNNNVVNDEL</sequence>
<dbReference type="PANTHER" id="PTHR18929">
    <property type="entry name" value="PROTEIN DISULFIDE ISOMERASE"/>
    <property type="match status" value="1"/>
</dbReference>
<dbReference type="GO" id="GO:0005788">
    <property type="term" value="C:endoplasmic reticulum lumen"/>
    <property type="evidence" value="ECO:0007669"/>
    <property type="project" value="UniProtKB-SubCell"/>
</dbReference>
<proteinExistence type="inferred from homology"/>
<dbReference type="InterPro" id="IPR013766">
    <property type="entry name" value="Thioredoxin_domain"/>
</dbReference>
<dbReference type="PROSITE" id="PS51352">
    <property type="entry name" value="THIOREDOXIN_2"/>
    <property type="match status" value="2"/>
</dbReference>
<keyword evidence="6" id="KW-0677">Repeat</keyword>
<dbReference type="Pfam" id="PF13848">
    <property type="entry name" value="Thioredoxin_6"/>
    <property type="match status" value="1"/>
</dbReference>
<evidence type="ECO:0000256" key="8">
    <source>
        <dbReference type="ARBA" id="ARBA00023157"/>
    </source>
</evidence>
<evidence type="ECO:0000256" key="13">
    <source>
        <dbReference type="SAM" id="SignalP"/>
    </source>
</evidence>
<evidence type="ECO:0000256" key="10">
    <source>
        <dbReference type="ARBA" id="ARBA00023235"/>
    </source>
</evidence>
<dbReference type="GO" id="GO:0003756">
    <property type="term" value="F:protein disulfide isomerase activity"/>
    <property type="evidence" value="ECO:0007669"/>
    <property type="project" value="UniProtKB-EC"/>
</dbReference>
<dbReference type="EMBL" id="CM010721">
    <property type="protein sequence ID" value="RZC70433.1"/>
    <property type="molecule type" value="Genomic_DNA"/>
</dbReference>
<dbReference type="GO" id="GO:0006457">
    <property type="term" value="P:protein folding"/>
    <property type="evidence" value="ECO:0007669"/>
    <property type="project" value="TreeGrafter"/>
</dbReference>
<evidence type="ECO:0000256" key="6">
    <source>
        <dbReference type="ARBA" id="ARBA00022737"/>
    </source>
</evidence>
<name>A0A4Y7KAP4_PAPSO</name>
<evidence type="ECO:0000256" key="1">
    <source>
        <dbReference type="ARBA" id="ARBA00001182"/>
    </source>
</evidence>
<dbReference type="CDD" id="cd02982">
    <property type="entry name" value="PDI_b'_family"/>
    <property type="match status" value="1"/>
</dbReference>
<dbReference type="Pfam" id="PF00085">
    <property type="entry name" value="Thioredoxin"/>
    <property type="match status" value="2"/>
</dbReference>
<evidence type="ECO:0000256" key="4">
    <source>
        <dbReference type="ARBA" id="ARBA00012723"/>
    </source>
</evidence>
<feature type="signal peptide" evidence="13">
    <location>
        <begin position="1"/>
        <end position="23"/>
    </location>
</feature>
<dbReference type="SUPFAM" id="SSF52833">
    <property type="entry name" value="Thioredoxin-like"/>
    <property type="match status" value="4"/>
</dbReference>
<feature type="compositionally biased region" description="Low complexity" evidence="12">
    <location>
        <begin position="555"/>
        <end position="565"/>
    </location>
</feature>
<dbReference type="GO" id="GO:0034976">
    <property type="term" value="P:response to endoplasmic reticulum stress"/>
    <property type="evidence" value="ECO:0007669"/>
    <property type="project" value="TreeGrafter"/>
</dbReference>
<gene>
    <name evidence="15" type="ORF">C5167_033607</name>
</gene>
<dbReference type="Gramene" id="RZC70433">
    <property type="protein sequence ID" value="RZC70433"/>
    <property type="gene ID" value="C5167_033607"/>
</dbReference>
<dbReference type="EC" id="5.3.4.1" evidence="4"/>
<dbReference type="FunFam" id="3.40.30.10:FF:000042">
    <property type="entry name" value="protein disulfide-isomerase A2"/>
    <property type="match status" value="1"/>
</dbReference>
<dbReference type="FunFam" id="3.40.30.10:FF:000134">
    <property type="entry name" value="Protein disulfide-isomerase"/>
    <property type="match status" value="1"/>
</dbReference>
<feature type="domain" description="Thioredoxin" evidence="14">
    <location>
        <begin position="39"/>
        <end position="159"/>
    </location>
</feature>
<keyword evidence="8" id="KW-1015">Disulfide bond</keyword>
<keyword evidence="7" id="KW-0256">Endoplasmic reticulum</keyword>
<keyword evidence="10" id="KW-0413">Isomerase</keyword>
<evidence type="ECO:0000313" key="15">
    <source>
        <dbReference type="EMBL" id="RZC70433.1"/>
    </source>
</evidence>
<dbReference type="CDD" id="cd02981">
    <property type="entry name" value="PDI_b_family"/>
    <property type="match status" value="1"/>
</dbReference>
<dbReference type="CDD" id="cd02995">
    <property type="entry name" value="PDI_a_PDI_a'_C"/>
    <property type="match status" value="1"/>
</dbReference>
<feature type="compositionally biased region" description="Low complexity" evidence="12">
    <location>
        <begin position="536"/>
        <end position="545"/>
    </location>
</feature>
<evidence type="ECO:0000256" key="12">
    <source>
        <dbReference type="SAM" id="MobiDB-lite"/>
    </source>
</evidence>
<evidence type="ECO:0000256" key="3">
    <source>
        <dbReference type="ARBA" id="ARBA00006347"/>
    </source>
</evidence>
<dbReference type="InterPro" id="IPR036249">
    <property type="entry name" value="Thioredoxin-like_sf"/>
</dbReference>
<dbReference type="PANTHER" id="PTHR18929:SF246">
    <property type="entry name" value="PROTEIN DISULFIDE ISOMERASE-LIKE 1-4"/>
    <property type="match status" value="1"/>
</dbReference>
<reference evidence="15 16" key="1">
    <citation type="journal article" date="2018" name="Science">
        <title>The opium poppy genome and morphinan production.</title>
        <authorList>
            <person name="Guo L."/>
            <person name="Winzer T."/>
            <person name="Yang X."/>
            <person name="Li Y."/>
            <person name="Ning Z."/>
            <person name="He Z."/>
            <person name="Teodor R."/>
            <person name="Lu Y."/>
            <person name="Bowser T.A."/>
            <person name="Graham I.A."/>
            <person name="Ye K."/>
        </authorList>
    </citation>
    <scope>NUCLEOTIDE SEQUENCE [LARGE SCALE GENOMIC DNA]</scope>
    <source>
        <strain evidence="16">cv. HN1</strain>
        <tissue evidence="15">Leaves</tissue>
    </source>
</reference>
<comment type="catalytic activity">
    <reaction evidence="1">
        <text>Catalyzes the rearrangement of -S-S- bonds in proteins.</text>
        <dbReference type="EC" id="5.3.4.1"/>
    </reaction>
</comment>
<evidence type="ECO:0000259" key="14">
    <source>
        <dbReference type="PROSITE" id="PS51352"/>
    </source>
</evidence>
<dbReference type="CDD" id="cd02961">
    <property type="entry name" value="PDI_a_family"/>
    <property type="match status" value="1"/>
</dbReference>
<comment type="similarity">
    <text evidence="3">Belongs to the protein disulfide isomerase family.</text>
</comment>
<evidence type="ECO:0000256" key="9">
    <source>
        <dbReference type="ARBA" id="ARBA00023180"/>
    </source>
</evidence>
<dbReference type="PROSITE" id="PS00194">
    <property type="entry name" value="THIOREDOXIN_1"/>
    <property type="match status" value="1"/>
</dbReference>
<evidence type="ECO:0000256" key="11">
    <source>
        <dbReference type="ARBA" id="ARBA00023284"/>
    </source>
</evidence>
<feature type="region of interest" description="Disordered" evidence="12">
    <location>
        <begin position="531"/>
        <end position="565"/>
    </location>
</feature>
<dbReference type="FunFam" id="3.40.30.10:FF:000109">
    <property type="entry name" value="Protein disulfide-isomerase"/>
    <property type="match status" value="1"/>
</dbReference>
<evidence type="ECO:0000256" key="7">
    <source>
        <dbReference type="ARBA" id="ARBA00022824"/>
    </source>
</evidence>
<keyword evidence="11" id="KW-0676">Redox-active center</keyword>